<dbReference type="SUPFAM" id="SSF53649">
    <property type="entry name" value="Alkaline phosphatase-like"/>
    <property type="match status" value="1"/>
</dbReference>
<keyword evidence="4" id="KW-1185">Reference proteome</keyword>
<dbReference type="Pfam" id="PF07394">
    <property type="entry name" value="DUF1501"/>
    <property type="match status" value="1"/>
</dbReference>
<proteinExistence type="predicted"/>
<accession>A0ABN5PNV2</accession>
<dbReference type="InterPro" id="IPR019546">
    <property type="entry name" value="TAT_signal_bac_arc"/>
</dbReference>
<keyword evidence="1 2" id="KW-0732">Signal</keyword>
<organism evidence="3 4">
    <name type="scientific">Vibrio alfacsensis</name>
    <dbReference type="NCBI Taxonomy" id="1074311"/>
    <lineage>
        <taxon>Bacteria</taxon>
        <taxon>Pseudomonadati</taxon>
        <taxon>Pseudomonadota</taxon>
        <taxon>Gammaproteobacteria</taxon>
        <taxon>Vibrionales</taxon>
        <taxon>Vibrionaceae</taxon>
        <taxon>Vibrio</taxon>
    </lineage>
</organism>
<dbReference type="NCBIfam" id="TIGR01409">
    <property type="entry name" value="TAT_signal_seq"/>
    <property type="match status" value="1"/>
</dbReference>
<dbReference type="InterPro" id="IPR017850">
    <property type="entry name" value="Alkaline_phosphatase_core_sf"/>
</dbReference>
<dbReference type="InterPro" id="IPR006311">
    <property type="entry name" value="TAT_signal"/>
</dbReference>
<evidence type="ECO:0000313" key="3">
    <source>
        <dbReference type="EMBL" id="AXY03130.1"/>
    </source>
</evidence>
<dbReference type="PANTHER" id="PTHR43737">
    <property type="entry name" value="BLL7424 PROTEIN"/>
    <property type="match status" value="1"/>
</dbReference>
<gene>
    <name evidence="3" type="ORF">D1115_19625</name>
</gene>
<dbReference type="PANTHER" id="PTHR43737:SF1">
    <property type="entry name" value="DUF1501 DOMAIN-CONTAINING PROTEIN"/>
    <property type="match status" value="1"/>
</dbReference>
<dbReference type="Proteomes" id="UP000262832">
    <property type="component" value="Chromosome II"/>
</dbReference>
<feature type="chain" id="PRO_5045903421" evidence="2">
    <location>
        <begin position="30"/>
        <end position="444"/>
    </location>
</feature>
<evidence type="ECO:0000313" key="4">
    <source>
        <dbReference type="Proteomes" id="UP000262832"/>
    </source>
</evidence>
<name>A0ABN5PNV2_9VIBR</name>
<feature type="signal peptide" evidence="2">
    <location>
        <begin position="1"/>
        <end position="29"/>
    </location>
</feature>
<sequence>MVSRRNFLKGAAMGSIAMPTLLASPLSFASNNSQFKALVYVLLDGGNDAAQMVVPTSTANYQEYQSIRPEIALAQDALLTIPTTGLDRESRQVTLGLHPKMTALAQVFNHLEATVVVNSGILREPVTKEQAETEGFRLPPFLFSHNSQRSEWAKGAVGHSLTTGWAGRMMDVMGAKLGTTISPLFSHSGDAHLLRAKEHNQNIIRGENIAKLNASPTMQASMDEYFDTVTDDPFDNTLLNTGKDSIHVASSLIDTINSIDDAEDVSLYPETALGTQFRITSRLLRKSADLGHGKQVFFLRLGGFDTHANQEEVLDEKYLELSDAMAAFNEHLKVLGLHDDVITVTMSDFGRCLHSNGTGTDHGWGGHQILMGGAIDGGKFIGTFPEYKIDGKDVYQRGRLLPTTAADQVNISLAKWFGMTSESALRYVFPNYDKFAPLSVTKTA</sequence>
<protein>
    <submittedName>
        <fullName evidence="3">DUF1501 domain-containing protein</fullName>
    </submittedName>
</protein>
<dbReference type="InterPro" id="IPR010869">
    <property type="entry name" value="DUF1501"/>
</dbReference>
<evidence type="ECO:0000256" key="2">
    <source>
        <dbReference type="SAM" id="SignalP"/>
    </source>
</evidence>
<dbReference type="PROSITE" id="PS51318">
    <property type="entry name" value="TAT"/>
    <property type="match status" value="1"/>
</dbReference>
<dbReference type="RefSeq" id="WP_128813027.1">
    <property type="nucleotide sequence ID" value="NZ_CP032094.1"/>
</dbReference>
<dbReference type="EMBL" id="CP032094">
    <property type="protein sequence ID" value="AXY03130.1"/>
    <property type="molecule type" value="Genomic_DNA"/>
</dbReference>
<evidence type="ECO:0000256" key="1">
    <source>
        <dbReference type="ARBA" id="ARBA00022729"/>
    </source>
</evidence>
<reference evidence="3 4" key="1">
    <citation type="submission" date="2018-08" db="EMBL/GenBank/DDBJ databases">
        <title>Genomic taxonomy of the Vibrionaceae family.</title>
        <authorList>
            <person name="Gomez-Gil B."/>
            <person name="Tanaka M."/>
            <person name="Sawabe T."/>
            <person name="Enciso-Ibarra K."/>
        </authorList>
    </citation>
    <scope>NUCLEOTIDE SEQUENCE [LARGE SCALE GENOMIC DNA]</scope>
    <source>
        <strain evidence="3 4">CAIM 1831</strain>
    </source>
</reference>